<gene>
    <name evidence="7" type="ORF">BS50DRAFT_581478</name>
</gene>
<evidence type="ECO:0000256" key="4">
    <source>
        <dbReference type="ARBA" id="ARBA00023002"/>
    </source>
</evidence>
<feature type="domain" description="FAD-binding" evidence="6">
    <location>
        <begin position="2"/>
        <end position="322"/>
    </location>
</feature>
<dbReference type="SUPFAM" id="SSF54373">
    <property type="entry name" value="FAD-linked reductases, C-terminal domain"/>
    <property type="match status" value="1"/>
</dbReference>
<keyword evidence="5" id="KW-0503">Monooxygenase</keyword>
<dbReference type="SUPFAM" id="SSF51905">
    <property type="entry name" value="FAD/NAD(P)-binding domain"/>
    <property type="match status" value="1"/>
</dbReference>
<organism evidence="7 8">
    <name type="scientific">Corynespora cassiicola Philippines</name>
    <dbReference type="NCBI Taxonomy" id="1448308"/>
    <lineage>
        <taxon>Eukaryota</taxon>
        <taxon>Fungi</taxon>
        <taxon>Dikarya</taxon>
        <taxon>Ascomycota</taxon>
        <taxon>Pezizomycotina</taxon>
        <taxon>Dothideomycetes</taxon>
        <taxon>Pleosporomycetidae</taxon>
        <taxon>Pleosporales</taxon>
        <taxon>Corynesporascaceae</taxon>
        <taxon>Corynespora</taxon>
    </lineage>
</organism>
<dbReference type="InterPro" id="IPR002938">
    <property type="entry name" value="FAD-bd"/>
</dbReference>
<protein>
    <submittedName>
        <fullName evidence="7">FAD/NAD(P)-binding domain-containing protein</fullName>
    </submittedName>
</protein>
<dbReference type="EMBL" id="KZ678128">
    <property type="protein sequence ID" value="PSN74693.1"/>
    <property type="molecule type" value="Genomic_DNA"/>
</dbReference>
<proteinExistence type="inferred from homology"/>
<name>A0A2T2PAL0_CORCC</name>
<reference evidence="7 8" key="1">
    <citation type="journal article" date="2018" name="Front. Microbiol.">
        <title>Genome-Wide Analysis of Corynespora cassiicola Leaf Fall Disease Putative Effectors.</title>
        <authorList>
            <person name="Lopez D."/>
            <person name="Ribeiro S."/>
            <person name="Label P."/>
            <person name="Fumanal B."/>
            <person name="Venisse J.S."/>
            <person name="Kohler A."/>
            <person name="de Oliveira R.R."/>
            <person name="Labutti K."/>
            <person name="Lipzen A."/>
            <person name="Lail K."/>
            <person name="Bauer D."/>
            <person name="Ohm R.A."/>
            <person name="Barry K.W."/>
            <person name="Spatafora J."/>
            <person name="Grigoriev I.V."/>
            <person name="Martin F.M."/>
            <person name="Pujade-Renaud V."/>
        </authorList>
    </citation>
    <scope>NUCLEOTIDE SEQUENCE [LARGE SCALE GENOMIC DNA]</scope>
    <source>
        <strain evidence="7 8">Philippines</strain>
    </source>
</reference>
<dbReference type="PRINTS" id="PR00420">
    <property type="entry name" value="RNGMNOXGNASE"/>
</dbReference>
<dbReference type="AlphaFoldDB" id="A0A2T2PAL0"/>
<keyword evidence="3" id="KW-0274">FAD</keyword>
<keyword evidence="2" id="KW-0285">Flavoprotein</keyword>
<dbReference type="Pfam" id="PF01494">
    <property type="entry name" value="FAD_binding_3"/>
    <property type="match status" value="1"/>
</dbReference>
<evidence type="ECO:0000259" key="6">
    <source>
        <dbReference type="Pfam" id="PF01494"/>
    </source>
</evidence>
<dbReference type="PANTHER" id="PTHR13789">
    <property type="entry name" value="MONOOXYGENASE"/>
    <property type="match status" value="1"/>
</dbReference>
<dbReference type="Gene3D" id="3.50.50.60">
    <property type="entry name" value="FAD/NAD(P)-binding domain"/>
    <property type="match status" value="1"/>
</dbReference>
<dbReference type="GO" id="GO:0004497">
    <property type="term" value="F:monooxygenase activity"/>
    <property type="evidence" value="ECO:0007669"/>
    <property type="project" value="UniProtKB-KW"/>
</dbReference>
<keyword evidence="8" id="KW-1185">Reference proteome</keyword>
<evidence type="ECO:0000256" key="1">
    <source>
        <dbReference type="ARBA" id="ARBA00007992"/>
    </source>
</evidence>
<evidence type="ECO:0000256" key="5">
    <source>
        <dbReference type="ARBA" id="ARBA00023033"/>
    </source>
</evidence>
<evidence type="ECO:0000256" key="3">
    <source>
        <dbReference type="ARBA" id="ARBA00022827"/>
    </source>
</evidence>
<sequence>MNVGIVGAGIAGLGAAIALRRAGHSVQVFEKSTFKNEIGAAILLTPNGNRILREWGFDFDKARPVDFEQFRFVDAATLEVFERQDFAGVEGRFGGRMCSYHRVDLHSGLRELAEKGGAVIKLGCEVVDVEPERGVVHLKNGETIQKDLWVMADGCHTTFLPKVTGEDIPTAKIGKSVYRWLAPLEKVREHPDCARLWNDRPGFVNFLNKARGIFLVTYPCRGQELLNCALFHNTKSDERSKDGWHGNTELKKVMDELEGAQDAVRWLPQCTDTLKVYTVTQRPPSTRIYNSRLVCIGDTTHHMLPTHAQGGCSGLEDAAALGLLFDQSTLPLAHSSTFASVIEKRLALFQYLRLPRTATTQILSANSPTLTMEGVMRMESDIRKFYSGELIDWPKGLTPWCPEIRDFWYGYDVFRESKKIMEWVAKEEDEAVGLDGIDGVNNAGVKWFK</sequence>
<evidence type="ECO:0000313" key="7">
    <source>
        <dbReference type="EMBL" id="PSN74693.1"/>
    </source>
</evidence>
<keyword evidence="4" id="KW-0560">Oxidoreductase</keyword>
<evidence type="ECO:0000313" key="8">
    <source>
        <dbReference type="Proteomes" id="UP000240883"/>
    </source>
</evidence>
<evidence type="ECO:0000256" key="2">
    <source>
        <dbReference type="ARBA" id="ARBA00022630"/>
    </source>
</evidence>
<dbReference type="Proteomes" id="UP000240883">
    <property type="component" value="Unassembled WGS sequence"/>
</dbReference>
<dbReference type="GO" id="GO:0071949">
    <property type="term" value="F:FAD binding"/>
    <property type="evidence" value="ECO:0007669"/>
    <property type="project" value="InterPro"/>
</dbReference>
<accession>A0A2T2PAL0</accession>
<dbReference type="InterPro" id="IPR036188">
    <property type="entry name" value="FAD/NAD-bd_sf"/>
</dbReference>
<dbReference type="STRING" id="1448308.A0A2T2PAL0"/>
<comment type="similarity">
    <text evidence="1">Belongs to the paxM FAD-dependent monooxygenase family.</text>
</comment>
<dbReference type="InterPro" id="IPR050493">
    <property type="entry name" value="FAD-dep_Monooxygenase_BioMet"/>
</dbReference>
<dbReference type="PANTHER" id="PTHR13789:SF215">
    <property type="entry name" value="FAD-BINDING DOMAIN-CONTAINING PROTEIN-RELATED"/>
    <property type="match status" value="1"/>
</dbReference>
<dbReference type="OrthoDB" id="9993796at2759"/>